<reference evidence="4" key="1">
    <citation type="journal article" date="2013" name="Proc. Natl. Acad. Sci. U.S.A.">
        <title>Genome structure and metabolic features in the red seaweed Chondrus crispus shed light on evolution of the Archaeplastida.</title>
        <authorList>
            <person name="Collen J."/>
            <person name="Porcel B."/>
            <person name="Carre W."/>
            <person name="Ball S.G."/>
            <person name="Chaparro C."/>
            <person name="Tonon T."/>
            <person name="Barbeyron T."/>
            <person name="Michel G."/>
            <person name="Noel B."/>
            <person name="Valentin K."/>
            <person name="Elias M."/>
            <person name="Artiguenave F."/>
            <person name="Arun A."/>
            <person name="Aury J.M."/>
            <person name="Barbosa-Neto J.F."/>
            <person name="Bothwell J.H."/>
            <person name="Bouget F.Y."/>
            <person name="Brillet L."/>
            <person name="Cabello-Hurtado F."/>
            <person name="Capella-Gutierrez S."/>
            <person name="Charrier B."/>
            <person name="Cladiere L."/>
            <person name="Cock J.M."/>
            <person name="Coelho S.M."/>
            <person name="Colleoni C."/>
            <person name="Czjzek M."/>
            <person name="Da Silva C."/>
            <person name="Delage L."/>
            <person name="Denoeud F."/>
            <person name="Deschamps P."/>
            <person name="Dittami S.M."/>
            <person name="Gabaldon T."/>
            <person name="Gachon C.M."/>
            <person name="Groisillier A."/>
            <person name="Herve C."/>
            <person name="Jabbari K."/>
            <person name="Katinka M."/>
            <person name="Kloareg B."/>
            <person name="Kowalczyk N."/>
            <person name="Labadie K."/>
            <person name="Leblanc C."/>
            <person name="Lopez P.J."/>
            <person name="McLachlan D.H."/>
            <person name="Meslet-Cladiere L."/>
            <person name="Moustafa A."/>
            <person name="Nehr Z."/>
            <person name="Nyvall Collen P."/>
            <person name="Panaud O."/>
            <person name="Partensky F."/>
            <person name="Poulain J."/>
            <person name="Rensing S.A."/>
            <person name="Rousvoal S."/>
            <person name="Samson G."/>
            <person name="Symeonidi A."/>
            <person name="Weissenbach J."/>
            <person name="Zambounis A."/>
            <person name="Wincker P."/>
            <person name="Boyen C."/>
        </authorList>
    </citation>
    <scope>NUCLEOTIDE SEQUENCE [LARGE SCALE GENOMIC DNA]</scope>
    <source>
        <strain evidence="4">cv. Stackhouse</strain>
    </source>
</reference>
<evidence type="ECO:0000256" key="1">
    <source>
        <dbReference type="SAM" id="MobiDB-lite"/>
    </source>
</evidence>
<evidence type="ECO:0000313" key="4">
    <source>
        <dbReference type="Proteomes" id="UP000012073"/>
    </source>
</evidence>
<dbReference type="Gramene" id="CDF35270">
    <property type="protein sequence ID" value="CDF35270"/>
    <property type="gene ID" value="CHC_T00003924001"/>
</dbReference>
<organism evidence="3 4">
    <name type="scientific">Chondrus crispus</name>
    <name type="common">Carrageen Irish moss</name>
    <name type="synonym">Polymorpha crispa</name>
    <dbReference type="NCBI Taxonomy" id="2769"/>
    <lineage>
        <taxon>Eukaryota</taxon>
        <taxon>Rhodophyta</taxon>
        <taxon>Florideophyceae</taxon>
        <taxon>Rhodymeniophycidae</taxon>
        <taxon>Gigartinales</taxon>
        <taxon>Gigartinaceae</taxon>
        <taxon>Chondrus</taxon>
    </lineage>
</organism>
<keyword evidence="2" id="KW-1133">Transmembrane helix</keyword>
<dbReference type="RefSeq" id="XP_005715089.1">
    <property type="nucleotide sequence ID" value="XM_005715032.1"/>
</dbReference>
<dbReference type="KEGG" id="ccp:CHC_T00003924001"/>
<dbReference type="AlphaFoldDB" id="R7QCT6"/>
<keyword evidence="4" id="KW-1185">Reference proteome</keyword>
<accession>R7QCT6</accession>
<feature type="transmembrane region" description="Helical" evidence="2">
    <location>
        <begin position="88"/>
        <end position="109"/>
    </location>
</feature>
<dbReference type="PANTHER" id="PTHR12242">
    <property type="entry name" value="OS02G0130600 PROTEIN-RELATED"/>
    <property type="match status" value="1"/>
</dbReference>
<feature type="compositionally biased region" description="Polar residues" evidence="1">
    <location>
        <begin position="304"/>
        <end position="320"/>
    </location>
</feature>
<protein>
    <submittedName>
        <fullName evidence="3">Uncharacterized protein</fullName>
    </submittedName>
</protein>
<feature type="transmembrane region" description="Helical" evidence="2">
    <location>
        <begin position="185"/>
        <end position="214"/>
    </location>
</feature>
<feature type="transmembrane region" description="Helical" evidence="2">
    <location>
        <begin position="115"/>
        <end position="137"/>
    </location>
</feature>
<dbReference type="GO" id="GO:0016020">
    <property type="term" value="C:membrane"/>
    <property type="evidence" value="ECO:0007669"/>
    <property type="project" value="TreeGrafter"/>
</dbReference>
<dbReference type="GeneID" id="17322801"/>
<feature type="compositionally biased region" description="Basic and acidic residues" evidence="1">
    <location>
        <begin position="226"/>
        <end position="244"/>
    </location>
</feature>
<feature type="compositionally biased region" description="Polar residues" evidence="1">
    <location>
        <begin position="247"/>
        <end position="257"/>
    </location>
</feature>
<feature type="region of interest" description="Disordered" evidence="1">
    <location>
        <begin position="400"/>
        <end position="449"/>
    </location>
</feature>
<feature type="transmembrane region" description="Helical" evidence="2">
    <location>
        <begin position="144"/>
        <end position="165"/>
    </location>
</feature>
<evidence type="ECO:0000313" key="3">
    <source>
        <dbReference type="EMBL" id="CDF35270.1"/>
    </source>
</evidence>
<proteinExistence type="predicted"/>
<dbReference type="Proteomes" id="UP000012073">
    <property type="component" value="Unassembled WGS sequence"/>
</dbReference>
<feature type="region of interest" description="Disordered" evidence="1">
    <location>
        <begin position="220"/>
        <end position="320"/>
    </location>
</feature>
<feature type="transmembrane region" description="Helical" evidence="2">
    <location>
        <begin position="20"/>
        <end position="44"/>
    </location>
</feature>
<evidence type="ECO:0000256" key="2">
    <source>
        <dbReference type="SAM" id="Phobius"/>
    </source>
</evidence>
<keyword evidence="2" id="KW-0812">Transmembrane</keyword>
<dbReference type="EMBL" id="HG001726">
    <property type="protein sequence ID" value="CDF35270.1"/>
    <property type="molecule type" value="Genomic_DNA"/>
</dbReference>
<keyword evidence="2" id="KW-0472">Membrane</keyword>
<name>R7QCT6_CHOCR</name>
<gene>
    <name evidence="3" type="ORF">CHC_T00003924001</name>
</gene>
<sequence length="449" mass="48765">MLVSHMVYFTLTSAFSPRLYATWAYAGLALAFVGAVFCSLMQLLREDIVKEAMRVDEEDGGHAADTLLGQEPVDRGLARFVAQVTVPLYQVFVTVSVFGAVVFWAAILPVQSADISYPLLALNAIAPAVAVLDVLLSMSIEFRLVYVLLVALFNAAYAGTLYVFYKTDGIYVYNFINPSQEKGAFIAKTTGLAVASIVAGLFVYSVTAFSGLMFRRRSAEKKTKKGDKDDSTADVKSVSDKDVELESQVTLDSSQDVQSEEKRNISAPTEDSHEFDEDEVVVADMDEKSKGNSKSSMEKRNRHSVPTQSPELARSGSNRRWYRSSTAGRLQGVISLSSLAEEAVEDRPISVWEEKGVDSAHAPQESEYFTMPAAYNGGRNEVVKLTPVVHAGTQFARSGSGRQLFKSGSGRHFVRSGSGRAIARSGSGRAIVRSSSRASSRSSVVGPRP</sequence>
<feature type="compositionally biased region" description="Low complexity" evidence="1">
    <location>
        <begin position="415"/>
        <end position="449"/>
    </location>
</feature>